<dbReference type="InterPro" id="IPR036866">
    <property type="entry name" value="RibonucZ/Hydroxyglut_hydro"/>
</dbReference>
<protein>
    <submittedName>
        <fullName evidence="6">Putative metallo-hydrolase</fullName>
        <ecNumber evidence="6">3.-.-.-</ecNumber>
    </submittedName>
</protein>
<sequence length="214" mass="23997">MNVRQGKRMKIEKYALGSLGTNCYLVENEETKELVIIDPAICPDYMISYVKRIGYEPKAILLTHGHFDHVMGIEGWTKEFDIPVYIYKDEAAILRDPALNLSSMFGTSYAYEKVTCLSDGEKLVLAGYTFEVIHTPGHTSGGCCYYVADEEVLFSGDTLFCRSVGRSDFPTGSASVLVKSIQEKLFSLPEQVMVYPGHNDLTCIADEKQYNPFI</sequence>
<proteinExistence type="predicted"/>
<feature type="domain" description="Metallo-beta-lactamase" evidence="5">
    <location>
        <begin position="20"/>
        <end position="198"/>
    </location>
</feature>
<keyword evidence="2" id="KW-0479">Metal-binding</keyword>
<dbReference type="EMBL" id="CACRTG010000012">
    <property type="protein sequence ID" value="VYT05801.1"/>
    <property type="molecule type" value="Genomic_DNA"/>
</dbReference>
<dbReference type="PANTHER" id="PTHR46233:SF3">
    <property type="entry name" value="HYDROXYACYLGLUTATHIONE HYDROLASE GLOC"/>
    <property type="match status" value="1"/>
</dbReference>
<dbReference type="InterPro" id="IPR051453">
    <property type="entry name" value="MBL_Glyoxalase_II"/>
</dbReference>
<evidence type="ECO:0000259" key="5">
    <source>
        <dbReference type="SMART" id="SM00849"/>
    </source>
</evidence>
<dbReference type="InterPro" id="IPR001279">
    <property type="entry name" value="Metallo-B-lactamas"/>
</dbReference>
<keyword evidence="4" id="KW-0862">Zinc</keyword>
<evidence type="ECO:0000256" key="1">
    <source>
        <dbReference type="ARBA" id="ARBA00001947"/>
    </source>
</evidence>
<dbReference type="Pfam" id="PF00753">
    <property type="entry name" value="Lactamase_B"/>
    <property type="match status" value="1"/>
</dbReference>
<dbReference type="SMART" id="SM00849">
    <property type="entry name" value="Lactamase_B"/>
    <property type="match status" value="1"/>
</dbReference>
<evidence type="ECO:0000256" key="2">
    <source>
        <dbReference type="ARBA" id="ARBA00022723"/>
    </source>
</evidence>
<dbReference type="AlphaFoldDB" id="A0A6N2TP70"/>
<comment type="cofactor">
    <cofactor evidence="1">
        <name>Zn(2+)</name>
        <dbReference type="ChEBI" id="CHEBI:29105"/>
    </cofactor>
</comment>
<dbReference type="GO" id="GO:0016787">
    <property type="term" value="F:hydrolase activity"/>
    <property type="evidence" value="ECO:0007669"/>
    <property type="project" value="UniProtKB-KW"/>
</dbReference>
<dbReference type="CDD" id="cd06262">
    <property type="entry name" value="metallo-hydrolase-like_MBL-fold"/>
    <property type="match status" value="1"/>
</dbReference>
<name>A0A6N2TP70_9FIRM</name>
<keyword evidence="3 6" id="KW-0378">Hydrolase</keyword>
<accession>A0A6N2TP70</accession>
<evidence type="ECO:0000256" key="4">
    <source>
        <dbReference type="ARBA" id="ARBA00022833"/>
    </source>
</evidence>
<reference evidence="6" key="1">
    <citation type="submission" date="2019-11" db="EMBL/GenBank/DDBJ databases">
        <authorList>
            <person name="Feng L."/>
        </authorList>
    </citation>
    <scope>NUCLEOTIDE SEQUENCE</scope>
    <source>
        <strain evidence="6">CnexileLFYP112</strain>
    </source>
</reference>
<dbReference type="PANTHER" id="PTHR46233">
    <property type="entry name" value="HYDROXYACYLGLUTATHIONE HYDROLASE GLOC"/>
    <property type="match status" value="1"/>
</dbReference>
<dbReference type="SUPFAM" id="SSF56281">
    <property type="entry name" value="Metallo-hydrolase/oxidoreductase"/>
    <property type="match status" value="1"/>
</dbReference>
<gene>
    <name evidence="6" type="ORF">CNLFYP112_00398</name>
</gene>
<evidence type="ECO:0000313" key="6">
    <source>
        <dbReference type="EMBL" id="VYT05801.1"/>
    </source>
</evidence>
<evidence type="ECO:0000256" key="3">
    <source>
        <dbReference type="ARBA" id="ARBA00022801"/>
    </source>
</evidence>
<dbReference type="GO" id="GO:0046872">
    <property type="term" value="F:metal ion binding"/>
    <property type="evidence" value="ECO:0007669"/>
    <property type="project" value="UniProtKB-KW"/>
</dbReference>
<organism evidence="6">
    <name type="scientific">[Clostridium] nexile</name>
    <dbReference type="NCBI Taxonomy" id="29361"/>
    <lineage>
        <taxon>Bacteria</taxon>
        <taxon>Bacillati</taxon>
        <taxon>Bacillota</taxon>
        <taxon>Clostridia</taxon>
        <taxon>Lachnospirales</taxon>
        <taxon>Lachnospiraceae</taxon>
        <taxon>Tyzzerella</taxon>
    </lineage>
</organism>
<dbReference type="Gene3D" id="3.60.15.10">
    <property type="entry name" value="Ribonuclease Z/Hydroxyacylglutathione hydrolase-like"/>
    <property type="match status" value="1"/>
</dbReference>
<dbReference type="EC" id="3.-.-.-" evidence="6"/>